<dbReference type="SMART" id="SM00358">
    <property type="entry name" value="DSRM"/>
    <property type="match status" value="1"/>
</dbReference>
<dbReference type="EMBL" id="GG662507">
    <property type="protein sequence ID" value="EAR83756.1"/>
    <property type="molecule type" value="Genomic_DNA"/>
</dbReference>
<evidence type="ECO:0000313" key="5">
    <source>
        <dbReference type="EMBL" id="EAR83756.1"/>
    </source>
</evidence>
<dbReference type="CDD" id="cd00048">
    <property type="entry name" value="DSRM_SF"/>
    <property type="match status" value="1"/>
</dbReference>
<evidence type="ECO:0000313" key="6">
    <source>
        <dbReference type="Proteomes" id="UP000009168"/>
    </source>
</evidence>
<keyword evidence="1" id="KW-0694">RNA-binding</keyword>
<dbReference type="KEGG" id="tet:TTHERM_00825510"/>
<feature type="region of interest" description="Disordered" evidence="3">
    <location>
        <begin position="595"/>
        <end position="630"/>
    </location>
</feature>
<dbReference type="Gene3D" id="3.30.160.20">
    <property type="match status" value="2"/>
</dbReference>
<accession>I7M5X4</accession>
<dbReference type="InterPro" id="IPR014720">
    <property type="entry name" value="dsRBD_dom"/>
</dbReference>
<dbReference type="AlphaFoldDB" id="I7M5X4"/>
<dbReference type="HOGENOM" id="CLU_306431_0_0_1"/>
<name>I7M5X4_TETTS</name>
<dbReference type="PROSITE" id="PS50137">
    <property type="entry name" value="DS_RBD"/>
    <property type="match status" value="1"/>
</dbReference>
<reference evidence="6" key="1">
    <citation type="journal article" date="2006" name="PLoS Biol.">
        <title>Macronuclear genome sequence of the ciliate Tetrahymena thermophila, a model eukaryote.</title>
        <authorList>
            <person name="Eisen J.A."/>
            <person name="Coyne R.S."/>
            <person name="Wu M."/>
            <person name="Wu D."/>
            <person name="Thiagarajan M."/>
            <person name="Wortman J.R."/>
            <person name="Badger J.H."/>
            <person name="Ren Q."/>
            <person name="Amedeo P."/>
            <person name="Jones K.M."/>
            <person name="Tallon L.J."/>
            <person name="Delcher A.L."/>
            <person name="Salzberg S.L."/>
            <person name="Silva J.C."/>
            <person name="Haas B.J."/>
            <person name="Majoros W.H."/>
            <person name="Farzad M."/>
            <person name="Carlton J.M."/>
            <person name="Smith R.K. Jr."/>
            <person name="Garg J."/>
            <person name="Pearlman R.E."/>
            <person name="Karrer K.M."/>
            <person name="Sun L."/>
            <person name="Manning G."/>
            <person name="Elde N.C."/>
            <person name="Turkewitz A.P."/>
            <person name="Asai D.J."/>
            <person name="Wilkes D.E."/>
            <person name="Wang Y."/>
            <person name="Cai H."/>
            <person name="Collins K."/>
            <person name="Stewart B.A."/>
            <person name="Lee S.R."/>
            <person name="Wilamowska K."/>
            <person name="Weinberg Z."/>
            <person name="Ruzzo W.L."/>
            <person name="Wloga D."/>
            <person name="Gaertig J."/>
            <person name="Frankel J."/>
            <person name="Tsao C.-C."/>
            <person name="Gorovsky M.A."/>
            <person name="Keeling P.J."/>
            <person name="Waller R.F."/>
            <person name="Patron N.J."/>
            <person name="Cherry J.M."/>
            <person name="Stover N.A."/>
            <person name="Krieger C.J."/>
            <person name="del Toro C."/>
            <person name="Ryder H.F."/>
            <person name="Williamson S.C."/>
            <person name="Barbeau R.A."/>
            <person name="Hamilton E.P."/>
            <person name="Orias E."/>
        </authorList>
    </citation>
    <scope>NUCLEOTIDE SEQUENCE [LARGE SCALE GENOMIC DNA]</scope>
    <source>
        <strain evidence="6">SB210</strain>
    </source>
</reference>
<feature type="compositionally biased region" description="Low complexity" evidence="3">
    <location>
        <begin position="614"/>
        <end position="627"/>
    </location>
</feature>
<evidence type="ECO:0000256" key="3">
    <source>
        <dbReference type="SAM" id="MobiDB-lite"/>
    </source>
</evidence>
<evidence type="ECO:0000256" key="2">
    <source>
        <dbReference type="SAM" id="Coils"/>
    </source>
</evidence>
<evidence type="ECO:0000259" key="4">
    <source>
        <dbReference type="PROSITE" id="PS50137"/>
    </source>
</evidence>
<dbReference type="GO" id="GO:0003723">
    <property type="term" value="F:RNA binding"/>
    <property type="evidence" value="ECO:0007669"/>
    <property type="project" value="UniProtKB-UniRule"/>
</dbReference>
<protein>
    <submittedName>
        <fullName evidence="5">Double-stranded RNA-binding motif protein</fullName>
    </submittedName>
</protein>
<dbReference type="Proteomes" id="UP000009168">
    <property type="component" value="Unassembled WGS sequence"/>
</dbReference>
<feature type="compositionally biased region" description="Acidic residues" evidence="3">
    <location>
        <begin position="595"/>
        <end position="608"/>
    </location>
</feature>
<feature type="coiled-coil region" evidence="2">
    <location>
        <begin position="678"/>
        <end position="705"/>
    </location>
</feature>
<evidence type="ECO:0000256" key="1">
    <source>
        <dbReference type="PROSITE-ProRule" id="PRU00266"/>
    </source>
</evidence>
<dbReference type="InParanoid" id="I7M5X4"/>
<feature type="domain" description="DRBM" evidence="4">
    <location>
        <begin position="315"/>
        <end position="401"/>
    </location>
</feature>
<sequence length="967" mass="113596">MAQSFRFIDQETQDFLMEFSDLQNNEVVQKLQKDQMKLLQLKNNLNNIANCASINPTKKSQEVIYQNAQQTNNFQQDQQSFNDKNANFQGNNFNGNLYFQQNYKNGNQEQQSINDSYIIDKKQNSIRAEQGEQKREKENEIVKYQFKELKKKMIQRSQDQIIDEIYKHQKQLILKEATDRLDKEDPSQKSEQNCQQTIQQNNSLEDQDKFNYSVNNGQAMNHQRQQKQDILRMLNPPNYLKQKWNIIQKGIEDRLITHNEDGLPKNLNPIEKSILKEKENGYKLLKPEGEIGELEQQEEEEDEENMSNEVLITRKIVKILEEFKEVQKRDQDSIFHIALKQYCEKFHKNYDCVFTEEKDSKLKGFICEVIVDGIRLGPQLAKSKKDAKTQACMCAMARIMQQSPNMKPIEYFQKFLEQSKNKYIRLNENIAEAISQHHQQGGVPLSADNPLSDLAIAQEIPENSNYREELSIFAHKNLHKQIIWETLFDPKEKLWLAIVAVGNLSERGFGRSKKYAKNVASYKLLQRCKQLKMKDDIFKNPRKVKTQLQFALNLEQNEDEENIKQQNSLIKIKQSGKQNEQINSKRLRSQVEDLENDLDQEDEEQEQEPDLKKQQQQQQQIQQQQQQPNTKSVAQIKMKELIISLEEKYIDYYKLELSSNLNQSKINNASNTDVFKQLLKYDSEIQATKAQYQSLQNMFNEVQKKLLIDQQSQYIKKLIPIGSYVSNCMNKYSTVMDVVALLMPSQEQGENFEPNRFCDILYSEVQSTILNSNIGYFFKMELNKGCVLLVFTHNSQYKIRLIPNLVLEENILNKRKYLQQTENPLNDSIKTIIDPNESQFYSDGLLHYIWLSQFKSQIHQYESLFRILRRVFKYQGFRVPIDLIDVVVGHVSHQFSSASFQENIVGFVKFMAQNGLDDITHDNLQMVSITQLHVNQIKSCSEFELKKITEYFNSIYTKKAYDNLIII</sequence>
<dbReference type="SUPFAM" id="SSF54768">
    <property type="entry name" value="dsRNA-binding domain-like"/>
    <property type="match status" value="2"/>
</dbReference>
<proteinExistence type="predicted"/>
<dbReference type="GeneID" id="7836999"/>
<keyword evidence="2" id="KW-0175">Coiled coil</keyword>
<organism evidence="5 6">
    <name type="scientific">Tetrahymena thermophila (strain SB210)</name>
    <dbReference type="NCBI Taxonomy" id="312017"/>
    <lineage>
        <taxon>Eukaryota</taxon>
        <taxon>Sar</taxon>
        <taxon>Alveolata</taxon>
        <taxon>Ciliophora</taxon>
        <taxon>Intramacronucleata</taxon>
        <taxon>Oligohymenophorea</taxon>
        <taxon>Hymenostomatida</taxon>
        <taxon>Tetrahymenina</taxon>
        <taxon>Tetrahymenidae</taxon>
        <taxon>Tetrahymena</taxon>
    </lineage>
</organism>
<gene>
    <name evidence="5" type="ORF">TTHERM_00825510</name>
</gene>
<keyword evidence="6" id="KW-1185">Reference proteome</keyword>
<dbReference type="RefSeq" id="XP_001031419.1">
    <property type="nucleotide sequence ID" value="XM_001031419.2"/>
</dbReference>
<dbReference type="Pfam" id="PF00035">
    <property type="entry name" value="dsrm"/>
    <property type="match status" value="1"/>
</dbReference>